<dbReference type="InterPro" id="IPR027450">
    <property type="entry name" value="AlkB-like"/>
</dbReference>
<feature type="compositionally biased region" description="Low complexity" evidence="1">
    <location>
        <begin position="71"/>
        <end position="86"/>
    </location>
</feature>
<accession>A0A165PGF6</accession>
<dbReference type="OrthoDB" id="545910at2759"/>
<feature type="compositionally biased region" description="Low complexity" evidence="1">
    <location>
        <begin position="122"/>
        <end position="131"/>
    </location>
</feature>
<dbReference type="InterPro" id="IPR005123">
    <property type="entry name" value="Oxoglu/Fe-dep_dioxygenase_dom"/>
</dbReference>
<gene>
    <name evidence="3" type="ORF">DAEQUDRAFT_728231</name>
</gene>
<dbReference type="EMBL" id="KV429069">
    <property type="protein sequence ID" value="KZT68184.1"/>
    <property type="molecule type" value="Genomic_DNA"/>
</dbReference>
<dbReference type="Gene3D" id="2.60.120.590">
    <property type="entry name" value="Alpha-ketoglutarate-dependent dioxygenase AlkB-like"/>
    <property type="match status" value="1"/>
</dbReference>
<dbReference type="Proteomes" id="UP000076727">
    <property type="component" value="Unassembled WGS sequence"/>
</dbReference>
<protein>
    <recommendedName>
        <fullName evidence="2">Fe2OG dioxygenase domain-containing protein</fullName>
    </recommendedName>
</protein>
<organism evidence="3 4">
    <name type="scientific">Daedalea quercina L-15889</name>
    <dbReference type="NCBI Taxonomy" id="1314783"/>
    <lineage>
        <taxon>Eukaryota</taxon>
        <taxon>Fungi</taxon>
        <taxon>Dikarya</taxon>
        <taxon>Basidiomycota</taxon>
        <taxon>Agaricomycotina</taxon>
        <taxon>Agaricomycetes</taxon>
        <taxon>Polyporales</taxon>
        <taxon>Fomitopsis</taxon>
    </lineage>
</organism>
<dbReference type="GO" id="GO:0006307">
    <property type="term" value="P:DNA alkylation repair"/>
    <property type="evidence" value="ECO:0007669"/>
    <property type="project" value="InterPro"/>
</dbReference>
<name>A0A165PGF6_9APHY</name>
<dbReference type="InterPro" id="IPR032854">
    <property type="entry name" value="ALKBH3"/>
</dbReference>
<evidence type="ECO:0000313" key="4">
    <source>
        <dbReference type="Proteomes" id="UP000076727"/>
    </source>
</evidence>
<dbReference type="InterPro" id="IPR037151">
    <property type="entry name" value="AlkB-like_sf"/>
</dbReference>
<keyword evidence="4" id="KW-1185">Reference proteome</keyword>
<dbReference type="STRING" id="1314783.A0A165PGF6"/>
<feature type="domain" description="Fe2OG dioxygenase" evidence="2">
    <location>
        <begin position="323"/>
        <end position="459"/>
    </location>
</feature>
<reference evidence="3 4" key="1">
    <citation type="journal article" date="2016" name="Mol. Biol. Evol.">
        <title>Comparative Genomics of Early-Diverging Mushroom-Forming Fungi Provides Insights into the Origins of Lignocellulose Decay Capabilities.</title>
        <authorList>
            <person name="Nagy L.G."/>
            <person name="Riley R."/>
            <person name="Tritt A."/>
            <person name="Adam C."/>
            <person name="Daum C."/>
            <person name="Floudas D."/>
            <person name="Sun H."/>
            <person name="Yadav J.S."/>
            <person name="Pangilinan J."/>
            <person name="Larsson K.H."/>
            <person name="Matsuura K."/>
            <person name="Barry K."/>
            <person name="Labutti K."/>
            <person name="Kuo R."/>
            <person name="Ohm R.A."/>
            <person name="Bhattacharya S.S."/>
            <person name="Shirouzu T."/>
            <person name="Yoshinaga Y."/>
            <person name="Martin F.M."/>
            <person name="Grigoriev I.V."/>
            <person name="Hibbett D.S."/>
        </authorList>
    </citation>
    <scope>NUCLEOTIDE SEQUENCE [LARGE SCALE GENOMIC DNA]</scope>
    <source>
        <strain evidence="3 4">L-15889</strain>
    </source>
</reference>
<dbReference type="Pfam" id="PF13532">
    <property type="entry name" value="2OG-FeII_Oxy_2"/>
    <property type="match status" value="1"/>
</dbReference>
<dbReference type="PANTHER" id="PTHR31212:SF4">
    <property type="entry name" value="ALPHA-KETOGLUTARATE-DEPENDENT DIOXYGENASE ALKB HOMOLOG 3"/>
    <property type="match status" value="1"/>
</dbReference>
<dbReference type="SUPFAM" id="SSF51197">
    <property type="entry name" value="Clavaminate synthase-like"/>
    <property type="match status" value="1"/>
</dbReference>
<feature type="region of interest" description="Disordered" evidence="1">
    <location>
        <begin position="42"/>
        <end position="131"/>
    </location>
</feature>
<dbReference type="GO" id="GO:0051213">
    <property type="term" value="F:dioxygenase activity"/>
    <property type="evidence" value="ECO:0007669"/>
    <property type="project" value="InterPro"/>
</dbReference>
<dbReference type="PROSITE" id="PS51471">
    <property type="entry name" value="FE2OG_OXY"/>
    <property type="match status" value="1"/>
</dbReference>
<dbReference type="PANTHER" id="PTHR31212">
    <property type="entry name" value="ALPHA-KETOGLUTARATE-DEPENDENT DIOXYGENASE ALKB HOMOLOG 3"/>
    <property type="match status" value="1"/>
</dbReference>
<proteinExistence type="predicted"/>
<sequence>MDTETLLAMLASLLDPPIPDQAMLLDALAECDGDVEKAAKALRQRETIQPASVNGRKRKRGAGLDQWFGGSPTKASSSKRSSKPPSTGHINSTTKADHSAPVSSSKRHIFDNRGVSPERLPVGSSSTEGSVVTSDMVETSLPAHDASPSKKRSVTNDEFLSLFRPPNSKEAPKKPALLPPLTLGTPSLVKEHTPCTYHPSILPPELACRLFYAMLDLSGDWQRNKWWLFDRVVESPHRTSFFVRRREKASENEHADMQEAAQYWYNGRETGPPKSFPPAMEEACEIIERVVNAEMHKRKRYPLEWAGEVEDAEKGTAGHVLWRANVAAANCYEGAKDSVGPHSDQLTYLGPYPTIASLSLGTSRIFRLREVIPLDERDERSARTYSIPLAHNSLLIMHASTQERFKHSIPPQNSLDLFHPPFPPPSDLRTGFDNRPGFRATTRGEASNARINVTFRFYRPDFRAQTTPRCKCGVPCILRPDMKNRYTAPPPGKSDAAVFGDASGAGAHQDASDAGRDLVTKYWWTCYAGAQNEGKGCGLWKVMDVKAEGRGPFVGPLEGRCDDAGTCAALHST</sequence>
<evidence type="ECO:0000313" key="3">
    <source>
        <dbReference type="EMBL" id="KZT68184.1"/>
    </source>
</evidence>
<dbReference type="AlphaFoldDB" id="A0A165PGF6"/>
<evidence type="ECO:0000259" key="2">
    <source>
        <dbReference type="PROSITE" id="PS51471"/>
    </source>
</evidence>
<evidence type="ECO:0000256" key="1">
    <source>
        <dbReference type="SAM" id="MobiDB-lite"/>
    </source>
</evidence>